<evidence type="ECO:0000256" key="2">
    <source>
        <dbReference type="ARBA" id="ARBA00012296"/>
    </source>
</evidence>
<dbReference type="InterPro" id="IPR036554">
    <property type="entry name" value="GHMP_kinase_C_sf"/>
</dbReference>
<dbReference type="InterPro" id="IPR041431">
    <property type="entry name" value="Mvd1_C"/>
</dbReference>
<dbReference type="PANTHER" id="PTHR10977">
    <property type="entry name" value="DIPHOSPHOMEVALONATE DECARBOXYLASE"/>
    <property type="match status" value="1"/>
</dbReference>
<dbReference type="Pfam" id="PF18376">
    <property type="entry name" value="MDD_C"/>
    <property type="match status" value="1"/>
</dbReference>
<reference evidence="10" key="1">
    <citation type="submission" date="2018-05" db="EMBL/GenBank/DDBJ databases">
        <authorList>
            <person name="Lanie J.A."/>
            <person name="Ng W.-L."/>
            <person name="Kazmierczak K.M."/>
            <person name="Andrzejewski T.M."/>
            <person name="Davidsen T.M."/>
            <person name="Wayne K.J."/>
            <person name="Tettelin H."/>
            <person name="Glass J.I."/>
            <person name="Rusch D."/>
            <person name="Podicherti R."/>
            <person name="Tsui H.-C.T."/>
            <person name="Winkler M.E."/>
        </authorList>
    </citation>
    <scope>NUCLEOTIDE SEQUENCE</scope>
</reference>
<dbReference type="Gene3D" id="3.30.230.10">
    <property type="match status" value="1"/>
</dbReference>
<dbReference type="GO" id="GO:0019287">
    <property type="term" value="P:isopentenyl diphosphate biosynthetic process, mevalonate pathway"/>
    <property type="evidence" value="ECO:0007669"/>
    <property type="project" value="InterPro"/>
</dbReference>
<dbReference type="InterPro" id="IPR053859">
    <property type="entry name" value="MVD-like_N"/>
</dbReference>
<dbReference type="PANTHER" id="PTHR10977:SF3">
    <property type="entry name" value="DIPHOSPHOMEVALONATE DECARBOXYLASE"/>
    <property type="match status" value="1"/>
</dbReference>
<sequence length="321" mass="34913">MKSATAIAHPNFALIKYWGKSNFGGNIPAMSSLAITLDSMISETTVSFPDDLKQDTWILNEVEQPSLGQIKPPCEHLKKISPIDQPCLIESKNNFPTAAGLASSASGIASLITALDNALGTKLSNQQMIEAAMLGSGSAARSLFSGFVHLEVVQDQLNCATILAAEEWPLNVIVCVTSTKQKTISSRQGMEISRKTSPMYNDWVSNHQEDMELALQAIAAKNFDQLGKIAEQNCLKMHKVMKTSQPPIDYWNPATYTCVETVKNMQGKGMPVFFTIDAGPQVKIICEPDVCKDVVSLMERVPGVQSIIESSLGKGARIIHE</sequence>
<dbReference type="EC" id="4.1.1.33" evidence="2"/>
<keyword evidence="5" id="KW-0067">ATP-binding</keyword>
<protein>
    <recommendedName>
        <fullName evidence="2">diphosphomevalonate decarboxylase</fullName>
        <ecNumber evidence="2">4.1.1.33</ecNumber>
    </recommendedName>
</protein>
<dbReference type="SUPFAM" id="SSF55060">
    <property type="entry name" value="GHMP Kinase, C-terminal domain"/>
    <property type="match status" value="1"/>
</dbReference>
<proteinExistence type="inferred from homology"/>
<organism evidence="10">
    <name type="scientific">marine metagenome</name>
    <dbReference type="NCBI Taxonomy" id="408172"/>
    <lineage>
        <taxon>unclassified sequences</taxon>
        <taxon>metagenomes</taxon>
        <taxon>ecological metagenomes</taxon>
    </lineage>
</organism>
<keyword evidence="3" id="KW-0444">Lipid biosynthesis</keyword>
<dbReference type="InterPro" id="IPR029765">
    <property type="entry name" value="Mev_diP_decarb"/>
</dbReference>
<dbReference type="Pfam" id="PF22700">
    <property type="entry name" value="MVD-like_N"/>
    <property type="match status" value="1"/>
</dbReference>
<evidence type="ECO:0000256" key="5">
    <source>
        <dbReference type="ARBA" id="ARBA00022840"/>
    </source>
</evidence>
<gene>
    <name evidence="10" type="ORF">METZ01_LOCUS189348</name>
</gene>
<evidence type="ECO:0000256" key="3">
    <source>
        <dbReference type="ARBA" id="ARBA00022516"/>
    </source>
</evidence>
<dbReference type="AlphaFoldDB" id="A0A382DET8"/>
<dbReference type="GO" id="GO:0005524">
    <property type="term" value="F:ATP binding"/>
    <property type="evidence" value="ECO:0007669"/>
    <property type="project" value="UniProtKB-KW"/>
</dbReference>
<keyword evidence="7" id="KW-0456">Lyase</keyword>
<evidence type="ECO:0000256" key="6">
    <source>
        <dbReference type="ARBA" id="ARBA00023098"/>
    </source>
</evidence>
<dbReference type="SUPFAM" id="SSF54211">
    <property type="entry name" value="Ribosomal protein S5 domain 2-like"/>
    <property type="match status" value="1"/>
</dbReference>
<dbReference type="InterPro" id="IPR014721">
    <property type="entry name" value="Ribsml_uS5_D2-typ_fold_subgr"/>
</dbReference>
<dbReference type="NCBIfam" id="TIGR01240">
    <property type="entry name" value="mevDPdecarb"/>
    <property type="match status" value="1"/>
</dbReference>
<evidence type="ECO:0000313" key="10">
    <source>
        <dbReference type="EMBL" id="SVB36494.1"/>
    </source>
</evidence>
<dbReference type="Gene3D" id="3.30.70.890">
    <property type="entry name" value="GHMP kinase, C-terminal domain"/>
    <property type="match status" value="1"/>
</dbReference>
<dbReference type="EMBL" id="UINC01038864">
    <property type="protein sequence ID" value="SVB36494.1"/>
    <property type="molecule type" value="Genomic_DNA"/>
</dbReference>
<evidence type="ECO:0000259" key="9">
    <source>
        <dbReference type="Pfam" id="PF22700"/>
    </source>
</evidence>
<name>A0A382DET8_9ZZZZ</name>
<comment type="similarity">
    <text evidence="1">Belongs to the diphosphomevalonate decarboxylase family.</text>
</comment>
<evidence type="ECO:0000259" key="8">
    <source>
        <dbReference type="Pfam" id="PF18376"/>
    </source>
</evidence>
<dbReference type="GO" id="GO:0004163">
    <property type="term" value="F:diphosphomevalonate decarboxylase activity"/>
    <property type="evidence" value="ECO:0007669"/>
    <property type="project" value="UniProtKB-EC"/>
</dbReference>
<keyword evidence="6" id="KW-0443">Lipid metabolism</keyword>
<accession>A0A382DET8</accession>
<dbReference type="InterPro" id="IPR020568">
    <property type="entry name" value="Ribosomal_Su5_D2-typ_SF"/>
</dbReference>
<evidence type="ECO:0000256" key="7">
    <source>
        <dbReference type="ARBA" id="ARBA00023239"/>
    </source>
</evidence>
<dbReference type="PIRSF" id="PIRSF015950">
    <property type="entry name" value="Mev_P_decrbx"/>
    <property type="match status" value="1"/>
</dbReference>
<keyword evidence="4" id="KW-0547">Nucleotide-binding</keyword>
<evidence type="ECO:0000256" key="1">
    <source>
        <dbReference type="ARBA" id="ARBA00008831"/>
    </source>
</evidence>
<feature type="domain" description="Diphosphomevalonate decarboxylase-like N-terminal" evidence="9">
    <location>
        <begin position="8"/>
        <end position="158"/>
    </location>
</feature>
<dbReference type="InterPro" id="IPR005935">
    <property type="entry name" value="Mev_decarb"/>
</dbReference>
<dbReference type="GO" id="GO:0005829">
    <property type="term" value="C:cytosol"/>
    <property type="evidence" value="ECO:0007669"/>
    <property type="project" value="InterPro"/>
</dbReference>
<feature type="domain" description="Mvd1 C-terminal" evidence="8">
    <location>
        <begin position="172"/>
        <end position="305"/>
    </location>
</feature>
<evidence type="ECO:0000256" key="4">
    <source>
        <dbReference type="ARBA" id="ARBA00022741"/>
    </source>
</evidence>